<dbReference type="EMBL" id="CP100355">
    <property type="protein sequence ID" value="UTF52066.1"/>
    <property type="molecule type" value="Genomic_DNA"/>
</dbReference>
<dbReference type="PANTHER" id="PTHR43174:SF1">
    <property type="entry name" value="UDP-N-ACETYLGLUCOSAMINE 2-EPIMERASE"/>
    <property type="match status" value="1"/>
</dbReference>
<dbReference type="Pfam" id="PF02350">
    <property type="entry name" value="Epimerase_2"/>
    <property type="match status" value="1"/>
</dbReference>
<dbReference type="PANTHER" id="PTHR43174">
    <property type="entry name" value="UDP-N-ACETYLGLUCOSAMINE 2-EPIMERASE"/>
    <property type="match status" value="1"/>
</dbReference>
<name>A0A9E7N766_9EURY</name>
<dbReference type="InterPro" id="IPR029767">
    <property type="entry name" value="WecB-like"/>
</dbReference>
<dbReference type="EC" id="5.1.3.14" evidence="2"/>
<dbReference type="AlphaFoldDB" id="A0A9E7N766"/>
<dbReference type="RefSeq" id="WP_254155809.1">
    <property type="nucleotide sequence ID" value="NZ_CP100355.1"/>
</dbReference>
<dbReference type="KEGG" id="sawl:NGM29_09620"/>
<gene>
    <name evidence="2" type="primary">wecB</name>
    <name evidence="2" type="ORF">NGM29_09620</name>
</gene>
<reference evidence="2" key="1">
    <citation type="submission" date="2022-06" db="EMBL/GenBank/DDBJ databases">
        <title>Diverse halophilic archaea isolated from saline environments.</title>
        <authorList>
            <person name="Cui H.-L."/>
        </authorList>
    </citation>
    <scope>NUCLEOTIDE SEQUENCE</scope>
    <source>
        <strain evidence="2">WLHS1</strain>
    </source>
</reference>
<sequence>MKVLTVVGARPQFVKASAVSRALNAAGHNEQLVHTGQHYDAELSDVFFKELEIPDPAFELGVGSASHGAQTAAMIDGLEPVVAEVEPDVIVLYGDTNSTLAGAIVGSKVDATVAHVEAGLRSFTDMPEEVNRRLTDHAADLLFAPTAGAVTNLAAEGLEEGVYRSGDVMYDVLLRVVDRSTGWSKILERLEVTPGNYVLATVHRERNTDDPSRLRSIVDALSTSSLPVVFPAHPRTIDRLERNDLLERARRELHLTEPVGYLDFVQLLDAADRVVTDSGGVQKEAFFLDTPCVTLREETEWAETLECGWNELVGTDRRAIERALERERSLEDKPSPYGDGRAAESIVEVLERAR</sequence>
<dbReference type="Proteomes" id="UP001056855">
    <property type="component" value="Chromosome"/>
</dbReference>
<dbReference type="InterPro" id="IPR003331">
    <property type="entry name" value="UDP_GlcNAc_Epimerase_2_dom"/>
</dbReference>
<feature type="domain" description="UDP-N-acetylglucosamine 2-epimerase" evidence="1">
    <location>
        <begin position="23"/>
        <end position="351"/>
    </location>
</feature>
<dbReference type="GeneID" id="73290304"/>
<dbReference type="GO" id="GO:0008761">
    <property type="term" value="F:UDP-N-acetylglucosamine 2-epimerase activity"/>
    <property type="evidence" value="ECO:0007669"/>
    <property type="project" value="UniProtKB-EC"/>
</dbReference>
<organism evidence="2 3">
    <name type="scientific">Natronosalvus rutilus</name>
    <dbReference type="NCBI Taxonomy" id="2953753"/>
    <lineage>
        <taxon>Archaea</taxon>
        <taxon>Methanobacteriati</taxon>
        <taxon>Methanobacteriota</taxon>
        <taxon>Stenosarchaea group</taxon>
        <taxon>Halobacteria</taxon>
        <taxon>Halobacteriales</taxon>
        <taxon>Natrialbaceae</taxon>
        <taxon>Natronosalvus</taxon>
    </lineage>
</organism>
<dbReference type="NCBIfam" id="TIGR00236">
    <property type="entry name" value="wecB"/>
    <property type="match status" value="1"/>
</dbReference>
<evidence type="ECO:0000313" key="3">
    <source>
        <dbReference type="Proteomes" id="UP001056855"/>
    </source>
</evidence>
<keyword evidence="3" id="KW-1185">Reference proteome</keyword>
<evidence type="ECO:0000313" key="2">
    <source>
        <dbReference type="EMBL" id="UTF52066.1"/>
    </source>
</evidence>
<dbReference type="Gene3D" id="3.40.50.2000">
    <property type="entry name" value="Glycogen Phosphorylase B"/>
    <property type="match status" value="2"/>
</dbReference>
<accession>A0A9E7N766</accession>
<evidence type="ECO:0000259" key="1">
    <source>
        <dbReference type="Pfam" id="PF02350"/>
    </source>
</evidence>
<dbReference type="SUPFAM" id="SSF53756">
    <property type="entry name" value="UDP-Glycosyltransferase/glycogen phosphorylase"/>
    <property type="match status" value="1"/>
</dbReference>
<proteinExistence type="predicted"/>
<dbReference type="CDD" id="cd03786">
    <property type="entry name" value="GTB_UDP-GlcNAc_2-Epimerase"/>
    <property type="match status" value="1"/>
</dbReference>
<keyword evidence="2" id="KW-0413">Isomerase</keyword>
<protein>
    <submittedName>
        <fullName evidence="2">UDP-N-acetylglucosamine 2-epimerase (Non-hydrolyzing)</fullName>
        <ecNumber evidence="2">5.1.3.14</ecNumber>
    </submittedName>
</protein>